<protein>
    <submittedName>
        <fullName evidence="2">Glucanase B</fullName>
    </submittedName>
</protein>
<dbReference type="PANTHER" id="PTHR38165:SF1">
    <property type="entry name" value="GLUCANASE B"/>
    <property type="match status" value="1"/>
</dbReference>
<dbReference type="InterPro" id="IPR032477">
    <property type="entry name" value="Glyco_hydro_64"/>
</dbReference>
<proteinExistence type="predicted"/>
<dbReference type="InterPro" id="IPR037176">
    <property type="entry name" value="Osmotin/thaumatin-like_sf"/>
</dbReference>
<dbReference type="InterPro" id="IPR037398">
    <property type="entry name" value="Glyco_hydro_64_fam"/>
</dbReference>
<feature type="domain" description="GH64" evidence="1">
    <location>
        <begin position="4"/>
        <end position="379"/>
    </location>
</feature>
<reference evidence="2" key="1">
    <citation type="journal article" date="2020" name="Stud. Mycol.">
        <title>101 Dothideomycetes genomes: a test case for predicting lifestyles and emergence of pathogens.</title>
        <authorList>
            <person name="Haridas S."/>
            <person name="Albert R."/>
            <person name="Binder M."/>
            <person name="Bloem J."/>
            <person name="Labutti K."/>
            <person name="Salamov A."/>
            <person name="Andreopoulos B."/>
            <person name="Baker S."/>
            <person name="Barry K."/>
            <person name="Bills G."/>
            <person name="Bluhm B."/>
            <person name="Cannon C."/>
            <person name="Castanera R."/>
            <person name="Culley D."/>
            <person name="Daum C."/>
            <person name="Ezra D."/>
            <person name="Gonzalez J."/>
            <person name="Henrissat B."/>
            <person name="Kuo A."/>
            <person name="Liang C."/>
            <person name="Lipzen A."/>
            <person name="Lutzoni F."/>
            <person name="Magnuson J."/>
            <person name="Mondo S."/>
            <person name="Nolan M."/>
            <person name="Ohm R."/>
            <person name="Pangilinan J."/>
            <person name="Park H.-J."/>
            <person name="Ramirez L."/>
            <person name="Alfaro M."/>
            <person name="Sun H."/>
            <person name="Tritt A."/>
            <person name="Yoshinaga Y."/>
            <person name="Zwiers L.-H."/>
            <person name="Turgeon B."/>
            <person name="Goodwin S."/>
            <person name="Spatafora J."/>
            <person name="Crous P."/>
            <person name="Grigoriev I."/>
        </authorList>
    </citation>
    <scope>NUCLEOTIDE SEQUENCE</scope>
    <source>
        <strain evidence="2">CBS 130266</strain>
    </source>
</reference>
<dbReference type="Gene3D" id="3.30.920.50">
    <property type="entry name" value="Beta-1,3-glucanase, C-terminal domain"/>
    <property type="match status" value="1"/>
</dbReference>
<keyword evidence="3" id="KW-1185">Reference proteome</keyword>
<accession>A0A9P4NFI4</accession>
<dbReference type="AlphaFoldDB" id="A0A9P4NFI4"/>
<dbReference type="InterPro" id="IPR042517">
    <property type="entry name" value="Glyco_hydro_64_N_2"/>
</dbReference>
<evidence type="ECO:0000313" key="2">
    <source>
        <dbReference type="EMBL" id="KAF2418754.1"/>
    </source>
</evidence>
<dbReference type="EMBL" id="MU007125">
    <property type="protein sequence ID" value="KAF2418754.1"/>
    <property type="molecule type" value="Genomic_DNA"/>
</dbReference>
<sequence length="400" mass="43326">MTTKSTLTVGLKNATTSNVVYAYITGYAIDRSNHLLLMSSDGVTPYYPISPPGNVTVQPLNHDISIRLGPPNSTIFAEIPHIAGARVYFSVNNKLKFFLNPGPALVEPSCTNRSDANADVCWAFAELTFNDYQVFANISYVDFVSLPMSCEVETVEGRIDRVSGMALNGFDNVCRGLKAQSAKDGQPWERLIINNSAGRPFRVLSPNNGIVGDPTLFANYFRNYVDAVFEEYSTRPLNVNTQAQWRTVQGRTITNGSPDNGADDEMDFGEGVKYGKPSSKDIFSCSSGVFGDSVPLQLAVTPRLCAGFNRGTLLSAGVTPDPLGPGSFYKGAICNHYARILHEQLLDGRGYAFPYDDVCADGGPDQCGAVYDSYPKVLTFAVGGNGAWVDKDAFGAPKYD</sequence>
<dbReference type="OrthoDB" id="10058186at2759"/>
<dbReference type="PANTHER" id="PTHR38165">
    <property type="match status" value="1"/>
</dbReference>
<organism evidence="2 3">
    <name type="scientific">Tothia fuscella</name>
    <dbReference type="NCBI Taxonomy" id="1048955"/>
    <lineage>
        <taxon>Eukaryota</taxon>
        <taxon>Fungi</taxon>
        <taxon>Dikarya</taxon>
        <taxon>Ascomycota</taxon>
        <taxon>Pezizomycotina</taxon>
        <taxon>Dothideomycetes</taxon>
        <taxon>Pleosporomycetidae</taxon>
        <taxon>Venturiales</taxon>
        <taxon>Cylindrosympodiaceae</taxon>
        <taxon>Tothia</taxon>
    </lineage>
</organism>
<name>A0A9P4NFI4_9PEZI</name>
<dbReference type="PROSITE" id="PS52006">
    <property type="entry name" value="GH64"/>
    <property type="match status" value="1"/>
</dbReference>
<dbReference type="Pfam" id="PF16483">
    <property type="entry name" value="Glyco_hydro_64"/>
    <property type="match status" value="1"/>
</dbReference>
<evidence type="ECO:0000313" key="3">
    <source>
        <dbReference type="Proteomes" id="UP000800235"/>
    </source>
</evidence>
<comment type="caution">
    <text evidence="2">The sequence shown here is derived from an EMBL/GenBank/DDBJ whole genome shotgun (WGS) entry which is preliminary data.</text>
</comment>
<gene>
    <name evidence="2" type="ORF">EJ08DRAFT_51902</name>
</gene>
<dbReference type="Proteomes" id="UP000800235">
    <property type="component" value="Unassembled WGS sequence"/>
</dbReference>
<dbReference type="Gene3D" id="2.60.110.10">
    <property type="entry name" value="Thaumatin"/>
    <property type="match status" value="1"/>
</dbReference>
<evidence type="ECO:0000259" key="1">
    <source>
        <dbReference type="PROSITE" id="PS52006"/>
    </source>
</evidence>